<name>A0A976RT58_9LACO</name>
<sequence length="227" mass="25276">MKMIILQHNEVEGPGLIQDWAEDNQYDVLLLRPDRGALLDRIRADQFDLLVIMGGGNSATDSDPWLQSERDLIHRAHEANKPIFGVCLGAQQIALAFGGRISNIPVTEIGWFPVQADQQSPLALPETLTVLHWHGQQFTLPPDAKRLFTNSMTLNQGFMLGNNIIGLQFHFEMKAENLGPLIDFDHDYLAATNAPNAVQQTPEQIAAVDIDAQNKTVLYQLLDSITK</sequence>
<gene>
    <name evidence="2" type="ORF">MOO44_03055</name>
</gene>
<organism evidence="2 3">
    <name type="scientific">Nicoliella spurrieriana</name>
    <dbReference type="NCBI Taxonomy" id="2925830"/>
    <lineage>
        <taxon>Bacteria</taxon>
        <taxon>Bacillati</taxon>
        <taxon>Bacillota</taxon>
        <taxon>Bacilli</taxon>
        <taxon>Lactobacillales</taxon>
        <taxon>Lactobacillaceae</taxon>
        <taxon>Nicoliella</taxon>
    </lineage>
</organism>
<dbReference type="Gene3D" id="3.40.50.880">
    <property type="match status" value="1"/>
</dbReference>
<dbReference type="SUPFAM" id="SSF52317">
    <property type="entry name" value="Class I glutamine amidotransferase-like"/>
    <property type="match status" value="1"/>
</dbReference>
<evidence type="ECO:0000313" key="2">
    <source>
        <dbReference type="EMBL" id="UQS87156.1"/>
    </source>
</evidence>
<dbReference type="GO" id="GO:0005829">
    <property type="term" value="C:cytosol"/>
    <property type="evidence" value="ECO:0007669"/>
    <property type="project" value="TreeGrafter"/>
</dbReference>
<dbReference type="AlphaFoldDB" id="A0A976RT58"/>
<dbReference type="RefSeq" id="WP_260116955.1">
    <property type="nucleotide sequence ID" value="NZ_CP093361.1"/>
</dbReference>
<accession>A0A976RT58</accession>
<dbReference type="CDD" id="cd01741">
    <property type="entry name" value="GATase1_1"/>
    <property type="match status" value="1"/>
</dbReference>
<dbReference type="InterPro" id="IPR029062">
    <property type="entry name" value="Class_I_gatase-like"/>
</dbReference>
<dbReference type="KEGG" id="lbe:MOO44_03055"/>
<dbReference type="Pfam" id="PF00117">
    <property type="entry name" value="GATase"/>
    <property type="match status" value="1"/>
</dbReference>
<dbReference type="PANTHER" id="PTHR42695">
    <property type="entry name" value="GLUTAMINE AMIDOTRANSFERASE YLR126C-RELATED"/>
    <property type="match status" value="1"/>
</dbReference>
<feature type="domain" description="Glutamine amidotransferase" evidence="1">
    <location>
        <begin position="43"/>
        <end position="180"/>
    </location>
</feature>
<dbReference type="Proteomes" id="UP000831181">
    <property type="component" value="Chromosome"/>
</dbReference>
<dbReference type="InterPro" id="IPR017926">
    <property type="entry name" value="GATASE"/>
</dbReference>
<dbReference type="PANTHER" id="PTHR42695:SF5">
    <property type="entry name" value="GLUTAMINE AMIDOTRANSFERASE YLR126C-RELATED"/>
    <property type="match status" value="1"/>
</dbReference>
<keyword evidence="2" id="KW-0315">Glutamine amidotransferase</keyword>
<dbReference type="PROSITE" id="PS51273">
    <property type="entry name" value="GATASE_TYPE_1"/>
    <property type="match status" value="1"/>
</dbReference>
<evidence type="ECO:0000313" key="3">
    <source>
        <dbReference type="Proteomes" id="UP000831181"/>
    </source>
</evidence>
<proteinExistence type="predicted"/>
<dbReference type="InterPro" id="IPR044992">
    <property type="entry name" value="ChyE-like"/>
</dbReference>
<dbReference type="EMBL" id="CP093361">
    <property type="protein sequence ID" value="UQS87156.1"/>
    <property type="molecule type" value="Genomic_DNA"/>
</dbReference>
<reference evidence="2" key="1">
    <citation type="journal article" date="2022" name="Int. J. Syst. Evol. Microbiol.">
        <title>Apilactobacillus apisilvae sp. nov., Nicolia spurrieriana gen. nov. sp. nov., Bombilactobacillus folatiphilus sp. nov. and Bombilactobacillus thymidiniphilus sp. nov., four new lactic acid bacterial isolates from stingless bees Tetragonula carbonaria and Austroplebeia australis.</title>
        <authorList>
            <person name="Oliphant S.A."/>
            <person name="Watson-Haigh N.S."/>
            <person name="Sumby K.M."/>
            <person name="Gardner J."/>
            <person name="Groom S."/>
            <person name="Jiranek V."/>
        </authorList>
    </citation>
    <scope>NUCLEOTIDE SEQUENCE</scope>
    <source>
        <strain evidence="2">SGEP1_A5</strain>
    </source>
</reference>
<protein>
    <submittedName>
        <fullName evidence="2">Type 1 glutamine amidotransferase</fullName>
    </submittedName>
</protein>
<keyword evidence="3" id="KW-1185">Reference proteome</keyword>
<evidence type="ECO:0000259" key="1">
    <source>
        <dbReference type="Pfam" id="PF00117"/>
    </source>
</evidence>